<name>A0A1T5JF45_9MICO</name>
<dbReference type="InterPro" id="IPR002125">
    <property type="entry name" value="CMP_dCMP_dom"/>
</dbReference>
<evidence type="ECO:0000256" key="4">
    <source>
        <dbReference type="ARBA" id="ARBA00022833"/>
    </source>
</evidence>
<dbReference type="GO" id="GO:0042802">
    <property type="term" value="F:identical protein binding"/>
    <property type="evidence" value="ECO:0007669"/>
    <property type="project" value="UniProtKB-ARBA"/>
</dbReference>
<proteinExistence type="inferred from homology"/>
<dbReference type="PROSITE" id="PS51747">
    <property type="entry name" value="CYT_DCMP_DEAMINASES_2"/>
    <property type="match status" value="1"/>
</dbReference>
<evidence type="ECO:0000256" key="1">
    <source>
        <dbReference type="ARBA" id="ARBA00006576"/>
    </source>
</evidence>
<sequence>MLFPPEALLLDAAVAASSRLPDDGSGVHTVAAAVMDVDGRVHTGVNVHHFTGGPCAELVALGVAAAAGGIPVAGIVAVGDGGRGVLAPCGRCRQVLIDQHPDAHVVVPDGADLVAVPARELLPYAYERRGAAPPRLLRFNPRHWDAVVAGTKTATTRFADPAAPGPVTLLFEFDDRLRSLPGVVEPVEQTPFAEITDEQAALEACTADQLRDALRTHHYPAIGDGDVIDVVRFRVADTPGR</sequence>
<dbReference type="PROSITE" id="PS00903">
    <property type="entry name" value="CYT_DCMP_DEAMINASES_1"/>
    <property type="match status" value="1"/>
</dbReference>
<keyword evidence="3" id="KW-0378">Hydrolase</keyword>
<dbReference type="Pfam" id="PF00383">
    <property type="entry name" value="dCMP_cyt_deam_1"/>
    <property type="match status" value="1"/>
</dbReference>
<evidence type="ECO:0000313" key="6">
    <source>
        <dbReference type="EMBL" id="SKC49984.1"/>
    </source>
</evidence>
<evidence type="ECO:0000256" key="2">
    <source>
        <dbReference type="ARBA" id="ARBA00022723"/>
    </source>
</evidence>
<dbReference type="AlphaFoldDB" id="A0A1T5JF45"/>
<dbReference type="OrthoDB" id="9795347at2"/>
<dbReference type="Gene3D" id="3.40.140.10">
    <property type="entry name" value="Cytidine Deaminase, domain 2"/>
    <property type="match status" value="1"/>
</dbReference>
<dbReference type="InterPro" id="IPR050202">
    <property type="entry name" value="Cyt/Deoxycyt_deaminase"/>
</dbReference>
<organism evidence="6 7">
    <name type="scientific">Krasilnikoviella flava</name>
    <dbReference type="NCBI Taxonomy" id="526729"/>
    <lineage>
        <taxon>Bacteria</taxon>
        <taxon>Bacillati</taxon>
        <taxon>Actinomycetota</taxon>
        <taxon>Actinomycetes</taxon>
        <taxon>Micrococcales</taxon>
        <taxon>Promicromonosporaceae</taxon>
        <taxon>Krasilnikoviella</taxon>
    </lineage>
</organism>
<dbReference type="InterPro" id="IPR016192">
    <property type="entry name" value="APOBEC/CMP_deaminase_Zn-bd"/>
</dbReference>
<dbReference type="GO" id="GO:0008270">
    <property type="term" value="F:zinc ion binding"/>
    <property type="evidence" value="ECO:0007669"/>
    <property type="project" value="InterPro"/>
</dbReference>
<accession>A0A1T5JF45</accession>
<comment type="similarity">
    <text evidence="1">Belongs to the cytidine and deoxycytidylate deaminase family.</text>
</comment>
<keyword evidence="7" id="KW-1185">Reference proteome</keyword>
<dbReference type="SUPFAM" id="SSF88697">
    <property type="entry name" value="PUA domain-like"/>
    <property type="match status" value="1"/>
</dbReference>
<dbReference type="GO" id="GO:0055086">
    <property type="term" value="P:nucleobase-containing small molecule metabolic process"/>
    <property type="evidence" value="ECO:0007669"/>
    <property type="project" value="UniProtKB-ARBA"/>
</dbReference>
<dbReference type="PANTHER" id="PTHR11644:SF2">
    <property type="entry name" value="CYTIDINE DEAMINASE"/>
    <property type="match status" value="1"/>
</dbReference>
<dbReference type="EMBL" id="FUZQ01000002">
    <property type="protein sequence ID" value="SKC49984.1"/>
    <property type="molecule type" value="Genomic_DNA"/>
</dbReference>
<reference evidence="6 7" key="1">
    <citation type="submission" date="2017-02" db="EMBL/GenBank/DDBJ databases">
        <authorList>
            <person name="Peterson S.W."/>
        </authorList>
    </citation>
    <scope>NUCLEOTIDE SEQUENCE [LARGE SCALE GENOMIC DNA]</scope>
    <source>
        <strain evidence="6 7">DSM 21481</strain>
    </source>
</reference>
<evidence type="ECO:0000259" key="5">
    <source>
        <dbReference type="PROSITE" id="PS51747"/>
    </source>
</evidence>
<dbReference type="InterPro" id="IPR015947">
    <property type="entry name" value="PUA-like_sf"/>
</dbReference>
<dbReference type="SMART" id="SM01022">
    <property type="entry name" value="ASCH"/>
    <property type="match status" value="1"/>
</dbReference>
<evidence type="ECO:0000256" key="3">
    <source>
        <dbReference type="ARBA" id="ARBA00022801"/>
    </source>
</evidence>
<keyword evidence="2" id="KW-0479">Metal-binding</keyword>
<protein>
    <submittedName>
        <fullName evidence="6">Cytidine deaminase</fullName>
    </submittedName>
</protein>
<dbReference type="PANTHER" id="PTHR11644">
    <property type="entry name" value="CYTIDINE DEAMINASE"/>
    <property type="match status" value="1"/>
</dbReference>
<dbReference type="Pfam" id="PF04266">
    <property type="entry name" value="ASCH"/>
    <property type="match status" value="1"/>
</dbReference>
<dbReference type="GO" id="GO:0004126">
    <property type="term" value="F:cytidine deaminase activity"/>
    <property type="evidence" value="ECO:0007669"/>
    <property type="project" value="UniProtKB-ARBA"/>
</dbReference>
<evidence type="ECO:0000313" key="7">
    <source>
        <dbReference type="Proteomes" id="UP000189777"/>
    </source>
</evidence>
<dbReference type="GO" id="GO:0005829">
    <property type="term" value="C:cytosol"/>
    <property type="evidence" value="ECO:0007669"/>
    <property type="project" value="TreeGrafter"/>
</dbReference>
<dbReference type="InterPro" id="IPR016193">
    <property type="entry name" value="Cytidine_deaminase-like"/>
</dbReference>
<dbReference type="RefSeq" id="WP_079572643.1">
    <property type="nucleotide sequence ID" value="NZ_FUZQ01000002.1"/>
</dbReference>
<dbReference type="InterPro" id="IPR007374">
    <property type="entry name" value="ASCH_domain"/>
</dbReference>
<keyword evidence="4" id="KW-0862">Zinc</keyword>
<feature type="domain" description="CMP/dCMP-type deaminase" evidence="5">
    <location>
        <begin position="4"/>
        <end position="129"/>
    </location>
</feature>
<dbReference type="CDD" id="cd01283">
    <property type="entry name" value="cytidine_deaminase"/>
    <property type="match status" value="1"/>
</dbReference>
<dbReference type="STRING" id="526729.SAMN04324258_1315"/>
<gene>
    <name evidence="6" type="ORF">SAMN04324258_1315</name>
</gene>
<dbReference type="GO" id="GO:0072527">
    <property type="term" value="P:pyrimidine-containing compound metabolic process"/>
    <property type="evidence" value="ECO:0007669"/>
    <property type="project" value="UniProtKB-ARBA"/>
</dbReference>
<dbReference type="SUPFAM" id="SSF53927">
    <property type="entry name" value="Cytidine deaminase-like"/>
    <property type="match status" value="1"/>
</dbReference>
<dbReference type="Proteomes" id="UP000189777">
    <property type="component" value="Unassembled WGS sequence"/>
</dbReference>